<accession>A0AAD8Y1C9</accession>
<dbReference type="PANTHER" id="PTHR45661:SF3">
    <property type="entry name" value="IG-LIKE DOMAIN-CONTAINING PROTEIN"/>
    <property type="match status" value="1"/>
</dbReference>
<organism evidence="1 2">
    <name type="scientific">Skeletonema marinoi</name>
    <dbReference type="NCBI Taxonomy" id="267567"/>
    <lineage>
        <taxon>Eukaryota</taxon>
        <taxon>Sar</taxon>
        <taxon>Stramenopiles</taxon>
        <taxon>Ochrophyta</taxon>
        <taxon>Bacillariophyta</taxon>
        <taxon>Coscinodiscophyceae</taxon>
        <taxon>Thalassiosirophycidae</taxon>
        <taxon>Thalassiosirales</taxon>
        <taxon>Skeletonemataceae</taxon>
        <taxon>Skeletonema</taxon>
        <taxon>Skeletonema marinoi-dohrnii complex</taxon>
    </lineage>
</organism>
<sequence length="242" mass="27329">MAARGDNHITYTYRGGERHDIPHDATHIIIAKSVLVILAETFRRRPKIKEVEFHDKIEKVEEGAFAFCPSLIRVIMPGVKIVEGCAFYECDALTDVECGKLEIIKEQAFFRCRSLRSINLPSARIVEENAFTYCQALTDVKFGSKLDRIEWAAFTVCTALERITIPLKDGIIAAADIFIGCYNLKQVDLVEGPIHETIASCHHTSLNWRTWKRREKVMMAMTGAGEMSQFGVDVSFVLRISS</sequence>
<dbReference type="Gene3D" id="3.80.10.10">
    <property type="entry name" value="Ribonuclease Inhibitor"/>
    <property type="match status" value="1"/>
</dbReference>
<dbReference type="AlphaFoldDB" id="A0AAD8Y1C9"/>
<dbReference type="InterPro" id="IPR053139">
    <property type="entry name" value="Surface_bspA-like"/>
</dbReference>
<dbReference type="EMBL" id="JATAAI010000023">
    <property type="protein sequence ID" value="KAK1737814.1"/>
    <property type="molecule type" value="Genomic_DNA"/>
</dbReference>
<evidence type="ECO:0008006" key="3">
    <source>
        <dbReference type="Google" id="ProtNLM"/>
    </source>
</evidence>
<dbReference type="InterPro" id="IPR032675">
    <property type="entry name" value="LRR_dom_sf"/>
</dbReference>
<dbReference type="SUPFAM" id="SSF52058">
    <property type="entry name" value="L domain-like"/>
    <property type="match status" value="1"/>
</dbReference>
<dbReference type="Proteomes" id="UP001224775">
    <property type="component" value="Unassembled WGS sequence"/>
</dbReference>
<comment type="caution">
    <text evidence="1">The sequence shown here is derived from an EMBL/GenBank/DDBJ whole genome shotgun (WGS) entry which is preliminary data.</text>
</comment>
<proteinExistence type="predicted"/>
<reference evidence="1" key="1">
    <citation type="submission" date="2023-06" db="EMBL/GenBank/DDBJ databases">
        <title>Survivors Of The Sea: Transcriptome response of Skeletonema marinoi to long-term dormancy.</title>
        <authorList>
            <person name="Pinder M.I.M."/>
            <person name="Kourtchenko O."/>
            <person name="Robertson E.K."/>
            <person name="Larsson T."/>
            <person name="Maumus F."/>
            <person name="Osuna-Cruz C.M."/>
            <person name="Vancaester E."/>
            <person name="Stenow R."/>
            <person name="Vandepoele K."/>
            <person name="Ploug H."/>
            <person name="Bruchert V."/>
            <person name="Godhe A."/>
            <person name="Topel M."/>
        </authorList>
    </citation>
    <scope>NUCLEOTIDE SEQUENCE</scope>
    <source>
        <strain evidence="1">R05AC</strain>
    </source>
</reference>
<dbReference type="Pfam" id="PF13306">
    <property type="entry name" value="LRR_5"/>
    <property type="match status" value="1"/>
</dbReference>
<gene>
    <name evidence="1" type="ORF">QTG54_011586</name>
</gene>
<evidence type="ECO:0000313" key="1">
    <source>
        <dbReference type="EMBL" id="KAK1737814.1"/>
    </source>
</evidence>
<dbReference type="InterPro" id="IPR026906">
    <property type="entry name" value="LRR_5"/>
</dbReference>
<name>A0AAD8Y1C9_9STRA</name>
<protein>
    <recommendedName>
        <fullName evidence="3">Leucine-rich repeat domain-containing protein</fullName>
    </recommendedName>
</protein>
<keyword evidence="2" id="KW-1185">Reference proteome</keyword>
<evidence type="ECO:0000313" key="2">
    <source>
        <dbReference type="Proteomes" id="UP001224775"/>
    </source>
</evidence>
<dbReference type="PANTHER" id="PTHR45661">
    <property type="entry name" value="SURFACE ANTIGEN"/>
    <property type="match status" value="1"/>
</dbReference>